<proteinExistence type="predicted"/>
<dbReference type="Proteomes" id="UP000451860">
    <property type="component" value="Unassembled WGS sequence"/>
</dbReference>
<dbReference type="OrthoDB" id="194758at2"/>
<name>A0A7J5UK03_9MICO</name>
<evidence type="ECO:0000259" key="1">
    <source>
        <dbReference type="Pfam" id="PF12728"/>
    </source>
</evidence>
<sequence length="83" mass="9134">MRRGTQGPARQADLEVAVKDQRKSAAPFIGTVEAAEVLGRPKSWMYDGADKAGVPVYKVGRRRMYLRDEIIAFVRSQALVGAV</sequence>
<dbReference type="Pfam" id="PF12728">
    <property type="entry name" value="HTH_17"/>
    <property type="match status" value="1"/>
</dbReference>
<keyword evidence="3" id="KW-1185">Reference proteome</keyword>
<evidence type="ECO:0000313" key="3">
    <source>
        <dbReference type="Proteomes" id="UP000451860"/>
    </source>
</evidence>
<reference evidence="2 3" key="1">
    <citation type="submission" date="2019-10" db="EMBL/GenBank/DDBJ databases">
        <title>Georgenia wutianyii sp. nov. and Georgenia yuyongxinii sp. nov. isolated from plateau pika (Ochotona curzoniae) in the Qinghai-Tibet plateau of China.</title>
        <authorList>
            <person name="Tian Z."/>
        </authorList>
    </citation>
    <scope>NUCLEOTIDE SEQUENCE [LARGE SCALE GENOMIC DNA]</scope>
    <source>
        <strain evidence="2 3">DSM 21501</strain>
    </source>
</reference>
<evidence type="ECO:0000313" key="2">
    <source>
        <dbReference type="EMBL" id="KAE8762718.1"/>
    </source>
</evidence>
<accession>A0A7J5UK03</accession>
<comment type="caution">
    <text evidence="2">The sequence shown here is derived from an EMBL/GenBank/DDBJ whole genome shotgun (WGS) entry which is preliminary data.</text>
</comment>
<dbReference type="InterPro" id="IPR041657">
    <property type="entry name" value="HTH_17"/>
</dbReference>
<organism evidence="2 3">
    <name type="scientific">Georgenia thermotolerans</name>
    <dbReference type="NCBI Taxonomy" id="527326"/>
    <lineage>
        <taxon>Bacteria</taxon>
        <taxon>Bacillati</taxon>
        <taxon>Actinomycetota</taxon>
        <taxon>Actinomycetes</taxon>
        <taxon>Micrococcales</taxon>
        <taxon>Bogoriellaceae</taxon>
        <taxon>Georgenia</taxon>
    </lineage>
</organism>
<gene>
    <name evidence="2" type="ORF">GB883_17960</name>
</gene>
<dbReference type="EMBL" id="WHJE01000132">
    <property type="protein sequence ID" value="KAE8762718.1"/>
    <property type="molecule type" value="Genomic_DNA"/>
</dbReference>
<feature type="domain" description="Helix-turn-helix" evidence="1">
    <location>
        <begin position="31"/>
        <end position="77"/>
    </location>
</feature>
<dbReference type="AlphaFoldDB" id="A0A7J5UK03"/>
<protein>
    <submittedName>
        <fullName evidence="2">Helix-turn-helix domain-containing protein</fullName>
    </submittedName>
</protein>